<dbReference type="NCBIfam" id="TIGR01643">
    <property type="entry name" value="YD_repeat_2x"/>
    <property type="match status" value="6"/>
</dbReference>
<protein>
    <submittedName>
        <fullName evidence="2">RHS repeat protein</fullName>
    </submittedName>
</protein>
<dbReference type="PANTHER" id="PTHR32305">
    <property type="match status" value="1"/>
</dbReference>
<dbReference type="EMBL" id="SRYX01000134">
    <property type="protein sequence ID" value="TGY24841.1"/>
    <property type="molecule type" value="Genomic_DNA"/>
</dbReference>
<reference evidence="2 3" key="1">
    <citation type="submission" date="2019-04" db="EMBL/GenBank/DDBJ databases">
        <title>Microbes associate with the intestines of laboratory mice.</title>
        <authorList>
            <person name="Navarre W."/>
            <person name="Wong E."/>
            <person name="Huang K."/>
            <person name="Tropini C."/>
            <person name="Ng K."/>
            <person name="Yu B."/>
        </authorList>
    </citation>
    <scope>NUCLEOTIDE SEQUENCE [LARGE SCALE GENOMIC DNA]</scope>
    <source>
        <strain evidence="2 3">NM63_1-25</strain>
    </source>
</reference>
<comment type="caution">
    <text evidence="2">The sequence shown here is derived from an EMBL/GenBank/DDBJ whole genome shotgun (WGS) entry which is preliminary data.</text>
</comment>
<feature type="non-terminal residue" evidence="2">
    <location>
        <position position="879"/>
    </location>
</feature>
<dbReference type="InterPro" id="IPR050708">
    <property type="entry name" value="T6SS_VgrG/RHS"/>
</dbReference>
<dbReference type="SUPFAM" id="SSF50952">
    <property type="entry name" value="Soluble quinoprotein glucose dehydrogenase"/>
    <property type="match status" value="1"/>
</dbReference>
<sequence>NGAVVYEGTDFGFPSPLPLEWTRAWYSDSDYEGWLGHGVHSCYDRTVESFEEEGVTMLRMDDGRAVAFPLIAPGGEFYLRSERTTLRRTEKGYEAYSHDSLLTYRFDLREGSAWRLTRIENPDGLHIRLHFSNGRLTGLTDAAGRRVHAVTDHKGRVTALSFASGKGNEPLVSYAYDDAGNMTGITDALGKTTEIMYSGHLMTEKTDRNGDTYYWEYDGKGRCVHTYGKDGMMEGRIEYHPDKGYNLVTDSTGGTTTYRYTPEQLVTAEIDPLGNETRHSYTDFMEPYRTIDPEGGVTGYSYDGEGNLTGITYPDGSGEMYVYDDNGRLTIHIDRDGNKSVRLYDTERPHLVTRFIDKCGGVTEFAYDSHGQPVTVSKGDRRSELSYDGELNLVSWHEDGRKLGGWTYDGKGRMTERSTPGYRTEFYHYDALDRLLRIDARDGNVIHLGYDSYDSITEARDARRHVRMGYNSVGSMTWREESGRRVSFRYDGMDRLREVVNEAGSGYLFRRDLAGNISSEKDYGGIERTYHRDGCGRVTRIDRPGGRSTAYTYDAVGRLVTTVYHDGTKEEYGYDRNGQMTSADNGEARILLERDPMGRVIKETAGLPGGNTFMPVMSVESEYNIYGERTRVESSLGADTELTYDRFGLVGGIKATVENPEVDKEPSDSDTGGKRDILSWESGIVRDDFGREVERYATGGIRITTDYNDMGLVRSRHVHSGGRHTGWRSYRWDVGARLMSMRCSMRGEPVLFDYDSMCNLVRGDYAMHDSIFRTPDKVGNLYREEECRGREYDRGGRLLWDGEYHYRYDCEGNLVMKTRREVHEGKESPHGRKQEKRGWFTLLFSQDNDSPSKGNDDTDGDPFACWQPGDTCYRWHANG</sequence>
<gene>
    <name evidence="2" type="ORF">E5353_18125</name>
</gene>
<dbReference type="RefSeq" id="WP_136000569.1">
    <property type="nucleotide sequence ID" value="NZ_SRYX01000134.1"/>
</dbReference>
<feature type="non-terminal residue" evidence="2">
    <location>
        <position position="1"/>
    </location>
</feature>
<evidence type="ECO:0000313" key="3">
    <source>
        <dbReference type="Proteomes" id="UP000309566"/>
    </source>
</evidence>
<evidence type="ECO:0000259" key="1">
    <source>
        <dbReference type="Pfam" id="PF20148"/>
    </source>
</evidence>
<dbReference type="InterPro" id="IPR006530">
    <property type="entry name" value="YD"/>
</dbReference>
<dbReference type="InterPro" id="IPR031325">
    <property type="entry name" value="RHS_repeat"/>
</dbReference>
<dbReference type="PANTHER" id="PTHR32305:SF15">
    <property type="entry name" value="PROTEIN RHSA-RELATED"/>
    <property type="match status" value="1"/>
</dbReference>
<dbReference type="Pfam" id="PF05593">
    <property type="entry name" value="RHS_repeat"/>
    <property type="match status" value="3"/>
</dbReference>
<dbReference type="InterPro" id="IPR045351">
    <property type="entry name" value="DUF6531"/>
</dbReference>
<feature type="domain" description="DUF6531" evidence="1">
    <location>
        <begin position="1"/>
        <end position="68"/>
    </location>
</feature>
<dbReference type="InterPro" id="IPR011041">
    <property type="entry name" value="Quinoprot_gluc/sorb_DH_b-prop"/>
</dbReference>
<organism evidence="2 3">
    <name type="scientific">Bacteroides caecimuris</name>
    <dbReference type="NCBI Taxonomy" id="1796613"/>
    <lineage>
        <taxon>Bacteria</taxon>
        <taxon>Pseudomonadati</taxon>
        <taxon>Bacteroidota</taxon>
        <taxon>Bacteroidia</taxon>
        <taxon>Bacteroidales</taxon>
        <taxon>Bacteroidaceae</taxon>
        <taxon>Bacteroides</taxon>
    </lineage>
</organism>
<accession>A0A4S2CAK6</accession>
<dbReference type="AlphaFoldDB" id="A0A4S2CAK6"/>
<dbReference type="Pfam" id="PF20148">
    <property type="entry name" value="DUF6531"/>
    <property type="match status" value="1"/>
</dbReference>
<name>A0A4S2CAK6_9BACE</name>
<dbReference type="Gene3D" id="2.180.10.10">
    <property type="entry name" value="RHS repeat-associated core"/>
    <property type="match status" value="3"/>
</dbReference>
<dbReference type="Proteomes" id="UP000309566">
    <property type="component" value="Unassembled WGS sequence"/>
</dbReference>
<proteinExistence type="predicted"/>
<evidence type="ECO:0000313" key="2">
    <source>
        <dbReference type="EMBL" id="TGY24841.1"/>
    </source>
</evidence>